<dbReference type="GeneID" id="78816662"/>
<sequence length="162" mass="19587">MESKYTHKFIIYNKKRIKNNYKGLIEKLANFDKEAIPKDFLENLNDSSEIFLKKRQKFYLKNPDKMCTIDEILPYNEEINVETNKVLSFINKYQEFDSLIVGIDYFNGEEEYIEKYFSHEDSWYFGGPSRNFYIKLAFRYYYGLWGTELDIFLKNIGLEHLI</sequence>
<evidence type="ECO:0000313" key="2">
    <source>
        <dbReference type="Proteomes" id="UP000232133"/>
    </source>
</evidence>
<accession>A0A2H4U693</accession>
<evidence type="ECO:0000313" key="1">
    <source>
        <dbReference type="EMBL" id="ATZ59631.1"/>
    </source>
</evidence>
<proteinExistence type="predicted"/>
<name>A0A2H4U693_METSM</name>
<organism evidence="1 2">
    <name type="scientific">Methanobrevibacter smithii</name>
    <dbReference type="NCBI Taxonomy" id="2173"/>
    <lineage>
        <taxon>Archaea</taxon>
        <taxon>Methanobacteriati</taxon>
        <taxon>Methanobacteriota</taxon>
        <taxon>Methanomada group</taxon>
        <taxon>Methanobacteria</taxon>
        <taxon>Methanobacteriales</taxon>
        <taxon>Methanobacteriaceae</taxon>
        <taxon>Methanobrevibacter</taxon>
    </lineage>
</organism>
<dbReference type="Proteomes" id="UP000232133">
    <property type="component" value="Chromosome"/>
</dbReference>
<dbReference type="EMBL" id="CP017803">
    <property type="protein sequence ID" value="ATZ59631.1"/>
    <property type="molecule type" value="Genomic_DNA"/>
</dbReference>
<protein>
    <submittedName>
        <fullName evidence="1">Uncharacterized protein</fullName>
    </submittedName>
</protein>
<dbReference type="AlphaFoldDB" id="A0A2H4U693"/>
<reference evidence="1 2" key="1">
    <citation type="submission" date="2016-10" db="EMBL/GenBank/DDBJ databases">
        <authorList>
            <person name="Varghese N."/>
        </authorList>
    </citation>
    <scope>NUCLEOTIDE SEQUENCE [LARGE SCALE GENOMIC DNA]</scope>
    <source>
        <strain evidence="1 2">KB11</strain>
    </source>
</reference>
<dbReference type="RefSeq" id="WP_004035098.1">
    <property type="nucleotide sequence ID" value="NZ_CAYATN010000066.1"/>
</dbReference>
<gene>
    <name evidence="1" type="ORF">BK798_03955</name>
</gene>